<comment type="caution">
    <text evidence="2">The sequence shown here is derived from an EMBL/GenBank/DDBJ whole genome shotgun (WGS) entry which is preliminary data.</text>
</comment>
<dbReference type="InterPro" id="IPR023213">
    <property type="entry name" value="CAT-like_dom_sf"/>
</dbReference>
<keyword evidence="1" id="KW-0808">Transferase</keyword>
<protein>
    <submittedName>
        <fullName evidence="2">Uncharacterized protein</fullName>
    </submittedName>
</protein>
<dbReference type="GO" id="GO:0005737">
    <property type="term" value="C:cytoplasm"/>
    <property type="evidence" value="ECO:0000318"/>
    <property type="project" value="GO_Central"/>
</dbReference>
<keyword evidence="3" id="KW-1185">Reference proteome</keyword>
<dbReference type="PANTHER" id="PTHR31896">
    <property type="entry name" value="FAMILY REGULATORY PROTEIN, PUTATIVE (AFU_ORTHOLOGUE AFUA_3G14730)-RELATED"/>
    <property type="match status" value="1"/>
</dbReference>
<dbReference type="AlphaFoldDB" id="A0A0K9Q5U2"/>
<evidence type="ECO:0000256" key="1">
    <source>
        <dbReference type="ARBA" id="ARBA00022679"/>
    </source>
</evidence>
<proteinExistence type="predicted"/>
<evidence type="ECO:0000313" key="3">
    <source>
        <dbReference type="Proteomes" id="UP000036987"/>
    </source>
</evidence>
<accession>A0A0K9Q5U2</accession>
<name>A0A0K9Q5U2_ZOSMR</name>
<dbReference type="InterPro" id="IPR051283">
    <property type="entry name" value="Sec_Metabolite_Acyltrans"/>
</dbReference>
<gene>
    <name evidence="2" type="ORF">ZOSMA_109G00100</name>
</gene>
<dbReference type="Gene3D" id="3.30.559.10">
    <property type="entry name" value="Chloramphenicol acetyltransferase-like domain"/>
    <property type="match status" value="1"/>
</dbReference>
<dbReference type="EMBL" id="LFYR01000112">
    <property type="protein sequence ID" value="KMZ75920.1"/>
    <property type="molecule type" value="Genomic_DNA"/>
</dbReference>
<dbReference type="Proteomes" id="UP000036987">
    <property type="component" value="Unassembled WGS sequence"/>
</dbReference>
<dbReference type="GO" id="GO:0016747">
    <property type="term" value="F:acyltransferase activity, transferring groups other than amino-acyl groups"/>
    <property type="evidence" value="ECO:0000318"/>
    <property type="project" value="GO_Central"/>
</dbReference>
<dbReference type="Pfam" id="PF02458">
    <property type="entry name" value="Transferase"/>
    <property type="match status" value="1"/>
</dbReference>
<dbReference type="PANTHER" id="PTHR31896:SF12">
    <property type="entry name" value="HXXXD-TYPE ACYL-TRANSFERASE FAMILY PROTEIN"/>
    <property type="match status" value="1"/>
</dbReference>
<evidence type="ECO:0000313" key="2">
    <source>
        <dbReference type="EMBL" id="KMZ75920.1"/>
    </source>
</evidence>
<sequence length="257" mass="29519">MIPIGPIQKSLLFHIPSEVLPQQLILIIDKLKSSLHCSLSLPSPIRPSRHRNRQRRGDSSRLYDAGMRIPELGFTERLQIRFLLLMYSTPVTLPPTFGEEFMVICKHRFLSLQQDDYLINHDGHHLPLLAVQVTELIDGIFLGCTVNHILCDGTSFWNFMRMWSDVVSGKLFFSDDQKRPLLIHNTSSPIKLPFQNLDTLIDKSESSVPDLQDKIFHFSPASIARLKKQVNSEIVSMDRETDNRKSKAPVISYPYLR</sequence>
<reference evidence="3" key="1">
    <citation type="journal article" date="2016" name="Nature">
        <title>The genome of the seagrass Zostera marina reveals angiosperm adaptation to the sea.</title>
        <authorList>
            <person name="Olsen J.L."/>
            <person name="Rouze P."/>
            <person name="Verhelst B."/>
            <person name="Lin Y.-C."/>
            <person name="Bayer T."/>
            <person name="Collen J."/>
            <person name="Dattolo E."/>
            <person name="De Paoli E."/>
            <person name="Dittami S."/>
            <person name="Maumus F."/>
            <person name="Michel G."/>
            <person name="Kersting A."/>
            <person name="Lauritano C."/>
            <person name="Lohaus R."/>
            <person name="Toepel M."/>
            <person name="Tonon T."/>
            <person name="Vanneste K."/>
            <person name="Amirebrahimi M."/>
            <person name="Brakel J."/>
            <person name="Bostroem C."/>
            <person name="Chovatia M."/>
            <person name="Grimwood J."/>
            <person name="Jenkins J.W."/>
            <person name="Jueterbock A."/>
            <person name="Mraz A."/>
            <person name="Stam W.T."/>
            <person name="Tice H."/>
            <person name="Bornberg-Bauer E."/>
            <person name="Green P.J."/>
            <person name="Pearson G.A."/>
            <person name="Procaccini G."/>
            <person name="Duarte C.M."/>
            <person name="Schmutz J."/>
            <person name="Reusch T.B.H."/>
            <person name="Van de Peer Y."/>
        </authorList>
    </citation>
    <scope>NUCLEOTIDE SEQUENCE [LARGE SCALE GENOMIC DNA]</scope>
    <source>
        <strain evidence="3">cv. Finnish</strain>
    </source>
</reference>
<dbReference type="STRING" id="29655.A0A0K9Q5U2"/>
<dbReference type="OrthoDB" id="1862401at2759"/>
<organism evidence="2 3">
    <name type="scientific">Zostera marina</name>
    <name type="common">Eelgrass</name>
    <dbReference type="NCBI Taxonomy" id="29655"/>
    <lineage>
        <taxon>Eukaryota</taxon>
        <taxon>Viridiplantae</taxon>
        <taxon>Streptophyta</taxon>
        <taxon>Embryophyta</taxon>
        <taxon>Tracheophyta</taxon>
        <taxon>Spermatophyta</taxon>
        <taxon>Magnoliopsida</taxon>
        <taxon>Liliopsida</taxon>
        <taxon>Zosteraceae</taxon>
        <taxon>Zostera</taxon>
    </lineage>
</organism>